<dbReference type="EMBL" id="JABANM010026010">
    <property type="protein sequence ID" value="KAF4713656.1"/>
    <property type="molecule type" value="Genomic_DNA"/>
</dbReference>
<accession>A0A7J6R193</accession>
<feature type="domain" description="C3H1-type" evidence="6">
    <location>
        <begin position="164"/>
        <end position="191"/>
    </location>
</feature>
<evidence type="ECO:0000259" key="6">
    <source>
        <dbReference type="PROSITE" id="PS50103"/>
    </source>
</evidence>
<feature type="zinc finger region" description="C3H1-type" evidence="4">
    <location>
        <begin position="164"/>
        <end position="191"/>
    </location>
</feature>
<evidence type="ECO:0000313" key="7">
    <source>
        <dbReference type="EMBL" id="KAF4713656.1"/>
    </source>
</evidence>
<evidence type="ECO:0000313" key="8">
    <source>
        <dbReference type="Proteomes" id="UP000574390"/>
    </source>
</evidence>
<dbReference type="GO" id="GO:0008270">
    <property type="term" value="F:zinc ion binding"/>
    <property type="evidence" value="ECO:0007669"/>
    <property type="project" value="UniProtKB-KW"/>
</dbReference>
<dbReference type="AlphaFoldDB" id="A0A7J6R193"/>
<evidence type="ECO:0000256" key="4">
    <source>
        <dbReference type="PROSITE-ProRule" id="PRU00723"/>
    </source>
</evidence>
<dbReference type="InterPro" id="IPR036855">
    <property type="entry name" value="Znf_CCCH_sf"/>
</dbReference>
<dbReference type="Proteomes" id="UP000574390">
    <property type="component" value="Unassembled WGS sequence"/>
</dbReference>
<dbReference type="InterPro" id="IPR043502">
    <property type="entry name" value="DNA/RNA_pol_sf"/>
</dbReference>
<feature type="non-terminal residue" evidence="7">
    <location>
        <position position="1063"/>
    </location>
</feature>
<dbReference type="PROSITE" id="PS50103">
    <property type="entry name" value="ZF_C3H1"/>
    <property type="match status" value="1"/>
</dbReference>
<feature type="region of interest" description="Disordered" evidence="5">
    <location>
        <begin position="105"/>
        <end position="145"/>
    </location>
</feature>
<reference evidence="7 8" key="1">
    <citation type="submission" date="2020-04" db="EMBL/GenBank/DDBJ databases">
        <title>Perkinsus olseni comparative genomics.</title>
        <authorList>
            <person name="Bogema D.R."/>
        </authorList>
    </citation>
    <scope>NUCLEOTIDE SEQUENCE [LARGE SCALE GENOMIC DNA]</scope>
    <source>
        <strain evidence="7">ATCC PRA-205</strain>
    </source>
</reference>
<sequence>MGTQPESGQLDYATLLDRGVHWLRTTYADSNSYDRLDDRLDSFSQSPSEPIYDYLDRLLALQTDCASVDYSLSASQLSRVYDLSAVASTSLLDPSLTVHQLASRLDAHQSSQPRRQAGSQSKRSGGASSNSKPPDQPLASASTPGTASRVLFKDQDPSKFAACKAQKRCIFYIFTGKCRLGSKCRYAHQPLEQVAVPITPSPGVAAASSTITHQPTTGQANLAANTHEPSRVPSALPAIALSPGSPHSTRPLLIVDTRCTHSLVTDTLAYQLLHAAPPACTLQHSAVFSTAGCADNLQATTQLSCNLTLHAPDESTSSTIAWNPFVVPLIAQGIHGLFGLDTLRLTSEGLFLTTVTGLQPVYPYLVDAPSQPPFFGSVSLPVADHLGDSPPPQHSSGSHLDPLPTSAASSAPMATSSHQSLLSQFVAEVSAEVLEEARKLPPSYAKTHRYYTNAPVDVQQNCDELVAAFVTEGKLAHVPDDASGDYPWAVTTTYYPIQRPRLRPIFPCLQLNRLLKQFGKLAFRQIKLEQLYYMFRSVPHIVCLDLQDAVMHLFTGPVLQKLLTIRIPNTNKWYYACRCIYGLSLSPAILETARPAEPTTSASESDSDSLIQVLHLLNAVEENPVTVFTHDVSAYGDDSALTSEVISYMGDITLLFPACLVDLIPQLIDLLTEHAARYTLYLKAVKIVIVHEVPRITTLGFTVLTNGQSITINRDAWEELCTWSWGDAPSFRKLHSYLDRIPTNYEDLLSDHITPLNHSLQSLASRFREDLCQAQSLPRHSKKSWDLPLPSALLVLATQFHAYLTSVSLPSIPRLRPHENLELYCDASSYMIAFVLAARDDPSQVFLRRQILLRDLRNKTIHISAKELLSVLHASALIRSISLYTLRNFNLRIRTDNRTTEKILNTRHVSNSPQQPYYLAILNQLTLLGVPDRYRAVFVPTESNIADSLTRHPLLEEHIKLHWNLAEADIVDPFGVSQVHDEHTCPDPSPQDLGLMAKRLAPDDFPRADSVGSRVKQRRTQGLSLKHNAVNNLLIKILLRHFRLVWYLPHPALPVLYVPHKFK</sequence>
<keyword evidence="2 4" id="KW-0863">Zinc-finger</keyword>
<evidence type="ECO:0000256" key="2">
    <source>
        <dbReference type="ARBA" id="ARBA00022771"/>
    </source>
</evidence>
<dbReference type="SUPFAM" id="SSF56672">
    <property type="entry name" value="DNA/RNA polymerases"/>
    <property type="match status" value="1"/>
</dbReference>
<comment type="caution">
    <text evidence="7">The sequence shown here is derived from an EMBL/GenBank/DDBJ whole genome shotgun (WGS) entry which is preliminary data.</text>
</comment>
<gene>
    <name evidence="7" type="ORF">FOZ62_023478</name>
</gene>
<keyword evidence="3 4" id="KW-0862">Zinc</keyword>
<keyword evidence="1 4" id="KW-0479">Metal-binding</keyword>
<evidence type="ECO:0000256" key="1">
    <source>
        <dbReference type="ARBA" id="ARBA00022723"/>
    </source>
</evidence>
<feature type="compositionally biased region" description="Polar residues" evidence="5">
    <location>
        <begin position="108"/>
        <end position="145"/>
    </location>
</feature>
<dbReference type="SUPFAM" id="SSF90229">
    <property type="entry name" value="CCCH zinc finger"/>
    <property type="match status" value="1"/>
</dbReference>
<name>A0A7J6R193_PEROL</name>
<proteinExistence type="predicted"/>
<dbReference type="InterPro" id="IPR000571">
    <property type="entry name" value="Znf_CCCH"/>
</dbReference>
<evidence type="ECO:0000256" key="5">
    <source>
        <dbReference type="SAM" id="MobiDB-lite"/>
    </source>
</evidence>
<organism evidence="7 8">
    <name type="scientific">Perkinsus olseni</name>
    <name type="common">Perkinsus atlanticus</name>
    <dbReference type="NCBI Taxonomy" id="32597"/>
    <lineage>
        <taxon>Eukaryota</taxon>
        <taxon>Sar</taxon>
        <taxon>Alveolata</taxon>
        <taxon>Perkinsozoa</taxon>
        <taxon>Perkinsea</taxon>
        <taxon>Perkinsida</taxon>
        <taxon>Perkinsidae</taxon>
        <taxon>Perkinsus</taxon>
    </lineage>
</organism>
<protein>
    <recommendedName>
        <fullName evidence="6">C3H1-type domain-containing protein</fullName>
    </recommendedName>
</protein>
<evidence type="ECO:0000256" key="3">
    <source>
        <dbReference type="ARBA" id="ARBA00022833"/>
    </source>
</evidence>
<feature type="region of interest" description="Disordered" evidence="5">
    <location>
        <begin position="385"/>
        <end position="412"/>
    </location>
</feature>